<feature type="compositionally biased region" description="Low complexity" evidence="2">
    <location>
        <begin position="85"/>
        <end position="104"/>
    </location>
</feature>
<accession>A0A3N4HE61</accession>
<feature type="region of interest" description="Disordered" evidence="2">
    <location>
        <begin position="58"/>
        <end position="143"/>
    </location>
</feature>
<name>A0A3N4HE61_ASCIM</name>
<feature type="compositionally biased region" description="Basic and acidic residues" evidence="2">
    <location>
        <begin position="825"/>
        <end position="835"/>
    </location>
</feature>
<sequence length="981" mass="110563">MLECDNHWNFTRREAKPRPRNTSTSNNFHILFSTHLQHNPSKDLIIMGKPSRLERLKAKLRRQSSKSSTDTKGSPASSITGKQQVATASSVSETSSPAPTISSPAPLPVPLEPAQSDEKDPKGSDKGPGVPESQESDSDAVDTVEAEATIAEAPEELSPRQQREEDAWKRALDIALESKALTVAEKAELQQNRPNTTTVFSVLAEADKIRKKKDESQWSYTRKNGEKVVLRELFDNAVEVVAQYRSVIDTAIQHSPETTALIWAGVRLLMQVFLQHKEMAEQIAFTMETIGASMASAVFYSSIYEDGLSSDSGVGSPNSEILAAWKSSLEDALPKYYASILVFVVKAESYFLSTGRYRFVESLHNSPLYMEFFLAIRKREEALKELASMATMKGVKDIDQRTKDILEILRTLLTRSHGHRADDASILKWLSAIDTKASIIDHQNKKLEGTCVWIEQHSAFVSWKGDTDAVKNLWIVGIPGAGKSVLASELVRQLLDDEDSLTLYFFFREADENVKTTLEMLASLIAQVLRSRVDIQRCMSLLRPLVEESAFFTGSASTARNVENLQLSLLEMLREFPMRVNIVLDALDECEDPQLVADFVKLSLDPTQISRKATSPSIMYGNSTKMILTGRHVVGHLFEYLPTFSVVDMEVNEDISKYVRFEAQNFPKFQKFQDLIITKILESSSGMFRYAALLLEELKLSSPQPIQDRLRSMPEGLSGMYEFILERLSSKKNGQIQSAWDQEIRRRVLMWIAMAYVPITVQELRMICVVDESRPFNPDKVAIPTEDEIIRCCGSLVESYYQPEESPRKPHASSIRSDDGSELSEGSKDSDGHGDEAYEGRNILLRFTHRSVKEFLLRRLDVITKLDGTREHHCPTSSTARSYLFTELQAHLKMALISVQQLRSPSLLRECAHYFPEMRSDHGVPRKRHPFMYPVVYGLAHASEARMLELRCDDSKLVSDSEKLWKALRVHGTATVRGMAM</sequence>
<evidence type="ECO:0008006" key="7">
    <source>
        <dbReference type="Google" id="ProtNLM"/>
    </source>
</evidence>
<dbReference type="InterPro" id="IPR031359">
    <property type="entry name" value="NACHT_N"/>
</dbReference>
<dbReference type="Pfam" id="PF24883">
    <property type="entry name" value="NPHP3_N"/>
    <property type="match status" value="1"/>
</dbReference>
<feature type="region of interest" description="Disordered" evidence="2">
    <location>
        <begin position="1"/>
        <end position="26"/>
    </location>
</feature>
<feature type="compositionally biased region" description="Polar residues" evidence="2">
    <location>
        <begin position="65"/>
        <end position="84"/>
    </location>
</feature>
<dbReference type="Gene3D" id="3.40.50.300">
    <property type="entry name" value="P-loop containing nucleotide triphosphate hydrolases"/>
    <property type="match status" value="1"/>
</dbReference>
<evidence type="ECO:0000313" key="6">
    <source>
        <dbReference type="Proteomes" id="UP000275078"/>
    </source>
</evidence>
<feature type="compositionally biased region" description="Basic and acidic residues" evidence="2">
    <location>
        <begin position="1"/>
        <end position="17"/>
    </location>
</feature>
<dbReference type="InterPro" id="IPR027417">
    <property type="entry name" value="P-loop_NTPase"/>
</dbReference>
<keyword evidence="6" id="KW-1185">Reference proteome</keyword>
<evidence type="ECO:0000256" key="2">
    <source>
        <dbReference type="SAM" id="MobiDB-lite"/>
    </source>
</evidence>
<evidence type="ECO:0000259" key="4">
    <source>
        <dbReference type="Pfam" id="PF24883"/>
    </source>
</evidence>
<dbReference type="OrthoDB" id="7464126at2759"/>
<dbReference type="PANTHER" id="PTHR10039:SF14">
    <property type="entry name" value="NACHT DOMAIN-CONTAINING PROTEIN"/>
    <property type="match status" value="1"/>
</dbReference>
<protein>
    <recommendedName>
        <fullName evidence="7">NACHT domain-containing protein</fullName>
    </recommendedName>
</protein>
<dbReference type="AlphaFoldDB" id="A0A3N4HE61"/>
<evidence type="ECO:0000259" key="3">
    <source>
        <dbReference type="Pfam" id="PF17100"/>
    </source>
</evidence>
<organism evidence="5 6">
    <name type="scientific">Ascobolus immersus RN42</name>
    <dbReference type="NCBI Taxonomy" id="1160509"/>
    <lineage>
        <taxon>Eukaryota</taxon>
        <taxon>Fungi</taxon>
        <taxon>Dikarya</taxon>
        <taxon>Ascomycota</taxon>
        <taxon>Pezizomycotina</taxon>
        <taxon>Pezizomycetes</taxon>
        <taxon>Pezizales</taxon>
        <taxon>Ascobolaceae</taxon>
        <taxon>Ascobolus</taxon>
    </lineage>
</organism>
<feature type="compositionally biased region" description="Acidic residues" evidence="2">
    <location>
        <begin position="134"/>
        <end position="143"/>
    </location>
</feature>
<feature type="compositionally biased region" description="Basic and acidic residues" evidence="2">
    <location>
        <begin position="116"/>
        <end position="125"/>
    </location>
</feature>
<dbReference type="PANTHER" id="PTHR10039">
    <property type="entry name" value="AMELOGENIN"/>
    <property type="match status" value="1"/>
</dbReference>
<dbReference type="InterPro" id="IPR056884">
    <property type="entry name" value="NPHP3-like_N"/>
</dbReference>
<dbReference type="EMBL" id="ML119858">
    <property type="protein sequence ID" value="RPA72522.1"/>
    <property type="molecule type" value="Genomic_DNA"/>
</dbReference>
<dbReference type="Proteomes" id="UP000275078">
    <property type="component" value="Unassembled WGS sequence"/>
</dbReference>
<evidence type="ECO:0000313" key="5">
    <source>
        <dbReference type="EMBL" id="RPA72522.1"/>
    </source>
</evidence>
<feature type="domain" description="Nephrocystin 3-like N-terminal" evidence="4">
    <location>
        <begin position="449"/>
        <end position="605"/>
    </location>
</feature>
<feature type="domain" description="NWD NACHT-NTPase N-terminal" evidence="3">
    <location>
        <begin position="199"/>
        <end position="384"/>
    </location>
</feature>
<dbReference type="SUPFAM" id="SSF52540">
    <property type="entry name" value="P-loop containing nucleoside triphosphate hydrolases"/>
    <property type="match status" value="1"/>
</dbReference>
<evidence type="ECO:0000256" key="1">
    <source>
        <dbReference type="ARBA" id="ARBA00022737"/>
    </source>
</evidence>
<gene>
    <name evidence="5" type="ORF">BJ508DRAFT_381521</name>
</gene>
<keyword evidence="1" id="KW-0677">Repeat</keyword>
<feature type="region of interest" description="Disordered" evidence="2">
    <location>
        <begin position="801"/>
        <end position="835"/>
    </location>
</feature>
<dbReference type="Pfam" id="PF17100">
    <property type="entry name" value="NACHT_N"/>
    <property type="match status" value="1"/>
</dbReference>
<proteinExistence type="predicted"/>
<reference evidence="5 6" key="1">
    <citation type="journal article" date="2018" name="Nat. Ecol. Evol.">
        <title>Pezizomycetes genomes reveal the molecular basis of ectomycorrhizal truffle lifestyle.</title>
        <authorList>
            <person name="Murat C."/>
            <person name="Payen T."/>
            <person name="Noel B."/>
            <person name="Kuo A."/>
            <person name="Morin E."/>
            <person name="Chen J."/>
            <person name="Kohler A."/>
            <person name="Krizsan K."/>
            <person name="Balestrini R."/>
            <person name="Da Silva C."/>
            <person name="Montanini B."/>
            <person name="Hainaut M."/>
            <person name="Levati E."/>
            <person name="Barry K.W."/>
            <person name="Belfiori B."/>
            <person name="Cichocki N."/>
            <person name="Clum A."/>
            <person name="Dockter R.B."/>
            <person name="Fauchery L."/>
            <person name="Guy J."/>
            <person name="Iotti M."/>
            <person name="Le Tacon F."/>
            <person name="Lindquist E.A."/>
            <person name="Lipzen A."/>
            <person name="Malagnac F."/>
            <person name="Mello A."/>
            <person name="Molinier V."/>
            <person name="Miyauchi S."/>
            <person name="Poulain J."/>
            <person name="Riccioni C."/>
            <person name="Rubini A."/>
            <person name="Sitrit Y."/>
            <person name="Splivallo R."/>
            <person name="Traeger S."/>
            <person name="Wang M."/>
            <person name="Zifcakova L."/>
            <person name="Wipf D."/>
            <person name="Zambonelli A."/>
            <person name="Paolocci F."/>
            <person name="Nowrousian M."/>
            <person name="Ottonello S."/>
            <person name="Baldrian P."/>
            <person name="Spatafora J.W."/>
            <person name="Henrissat B."/>
            <person name="Nagy L.G."/>
            <person name="Aury J.M."/>
            <person name="Wincker P."/>
            <person name="Grigoriev I.V."/>
            <person name="Bonfante P."/>
            <person name="Martin F.M."/>
        </authorList>
    </citation>
    <scope>NUCLEOTIDE SEQUENCE [LARGE SCALE GENOMIC DNA]</scope>
    <source>
        <strain evidence="5 6">RN42</strain>
    </source>
</reference>